<organism evidence="1 2">
    <name type="scientific">Roseateles saccharophilus</name>
    <name type="common">Pseudomonas saccharophila</name>
    <dbReference type="NCBI Taxonomy" id="304"/>
    <lineage>
        <taxon>Bacteria</taxon>
        <taxon>Pseudomonadati</taxon>
        <taxon>Pseudomonadota</taxon>
        <taxon>Betaproteobacteria</taxon>
        <taxon>Burkholderiales</taxon>
        <taxon>Sphaerotilaceae</taxon>
        <taxon>Roseateles</taxon>
    </lineage>
</organism>
<dbReference type="EMBL" id="SMBU01000001">
    <property type="protein sequence ID" value="TCV04559.1"/>
    <property type="molecule type" value="Genomic_DNA"/>
</dbReference>
<dbReference type="Proteomes" id="UP000295110">
    <property type="component" value="Unassembled WGS sequence"/>
</dbReference>
<keyword evidence="2" id="KW-1185">Reference proteome</keyword>
<dbReference type="Gene3D" id="3.40.50.880">
    <property type="match status" value="1"/>
</dbReference>
<evidence type="ECO:0000313" key="2">
    <source>
        <dbReference type="Proteomes" id="UP000295110"/>
    </source>
</evidence>
<dbReference type="InterPro" id="IPR029062">
    <property type="entry name" value="Class_I_gatase-like"/>
</dbReference>
<comment type="caution">
    <text evidence="1">The sequence shown here is derived from an EMBL/GenBank/DDBJ whole genome shotgun (WGS) entry which is preliminary data.</text>
</comment>
<evidence type="ECO:0000313" key="1">
    <source>
        <dbReference type="EMBL" id="TCV04559.1"/>
    </source>
</evidence>
<protein>
    <submittedName>
        <fullName evidence="1">Uncharacterized protein</fullName>
    </submittedName>
</protein>
<dbReference type="PANTHER" id="PTHR43130:SF3">
    <property type="entry name" value="HTH-TYPE TRANSCRIPTIONAL REGULATOR RV1931C"/>
    <property type="match status" value="1"/>
</dbReference>
<name>A0A4R3VL35_ROSSA</name>
<gene>
    <name evidence="1" type="ORF">EV671_1001315</name>
</gene>
<accession>A0A4R3VL35</accession>
<sequence>MLGGQAATTTAGANPQLAKLFPKAHVVTDRRYVDSGRILTTGGLSAGIDGALHVVDRDVGRLRAQSVACFIEYEWRADGAGGSGQLATHRMPDLTELLQASASWLRVVDQGDARQWEISGRLEIRTSPDQFLDAAAATAGAQAWAVQSDGAKLRRSFVKTQGGASWRFSLSLDQEAGPGEYRLKMHIQQVPRT</sequence>
<dbReference type="PANTHER" id="PTHR43130">
    <property type="entry name" value="ARAC-FAMILY TRANSCRIPTIONAL REGULATOR"/>
    <property type="match status" value="1"/>
</dbReference>
<dbReference type="AlphaFoldDB" id="A0A4R3VL35"/>
<reference evidence="1 2" key="1">
    <citation type="submission" date="2019-03" db="EMBL/GenBank/DDBJ databases">
        <title>Genomic Encyclopedia of Type Strains, Phase IV (KMG-IV): sequencing the most valuable type-strain genomes for metagenomic binning, comparative biology and taxonomic classification.</title>
        <authorList>
            <person name="Goeker M."/>
        </authorList>
    </citation>
    <scope>NUCLEOTIDE SEQUENCE [LARGE SCALE GENOMIC DNA]</scope>
    <source>
        <strain evidence="1 2">DSM 654</strain>
    </source>
</reference>
<dbReference type="SUPFAM" id="SSF52317">
    <property type="entry name" value="Class I glutamine amidotransferase-like"/>
    <property type="match status" value="1"/>
</dbReference>
<dbReference type="InterPro" id="IPR052158">
    <property type="entry name" value="INH-QAR"/>
</dbReference>
<proteinExistence type="predicted"/>